<name>A0A6J5T6L4_9CAUD</name>
<protein>
    <submittedName>
        <fullName evidence="3">Uncharacterized protein</fullName>
    </submittedName>
</protein>
<organism evidence="3">
    <name type="scientific">uncultured Caudovirales phage</name>
    <dbReference type="NCBI Taxonomy" id="2100421"/>
    <lineage>
        <taxon>Viruses</taxon>
        <taxon>Duplodnaviria</taxon>
        <taxon>Heunggongvirae</taxon>
        <taxon>Uroviricota</taxon>
        <taxon>Caudoviricetes</taxon>
        <taxon>Peduoviridae</taxon>
        <taxon>Maltschvirus</taxon>
        <taxon>Maltschvirus maltsch</taxon>
    </lineage>
</organism>
<reference evidence="3" key="1">
    <citation type="submission" date="2020-05" db="EMBL/GenBank/DDBJ databases">
        <authorList>
            <person name="Chiriac C."/>
            <person name="Salcher M."/>
            <person name="Ghai R."/>
            <person name="Kavagutti S V."/>
        </authorList>
    </citation>
    <scope>NUCLEOTIDE SEQUENCE</scope>
</reference>
<sequence>MKRDLKDSVDAAIGLAPSTVSATGTGTAVDLKGYDSAMVVVSAGTMATGGTFTPSLTESADGTTYTAVGTGDLQGAFAAHGTGVASVLQRVGYIGTGRYIKTVQTFGGTGAGVPASIAILRGHAGREPI</sequence>
<gene>
    <name evidence="2" type="ORF">UFOVP1425_28</name>
    <name evidence="3" type="ORF">UFOVP1672_6</name>
    <name evidence="1" type="ORF">UFOVP988_28</name>
</gene>
<dbReference type="EMBL" id="LR797367">
    <property type="protein sequence ID" value="CAB4210648.1"/>
    <property type="molecule type" value="Genomic_DNA"/>
</dbReference>
<evidence type="ECO:0000313" key="3">
    <source>
        <dbReference type="EMBL" id="CAB4223249.1"/>
    </source>
</evidence>
<dbReference type="EMBL" id="LR797536">
    <property type="protein sequence ID" value="CAB4223249.1"/>
    <property type="molecule type" value="Genomic_DNA"/>
</dbReference>
<dbReference type="EMBL" id="LR796943">
    <property type="protein sequence ID" value="CAB4176375.1"/>
    <property type="molecule type" value="Genomic_DNA"/>
</dbReference>
<evidence type="ECO:0000313" key="1">
    <source>
        <dbReference type="EMBL" id="CAB4176375.1"/>
    </source>
</evidence>
<evidence type="ECO:0000313" key="2">
    <source>
        <dbReference type="EMBL" id="CAB4210648.1"/>
    </source>
</evidence>
<proteinExistence type="predicted"/>
<accession>A0A6J5T6L4</accession>